<proteinExistence type="predicted"/>
<dbReference type="PATRIC" id="fig|1046596.6.peg.1555"/>
<dbReference type="RefSeq" id="WP_003688989.1">
    <property type="nucleotide sequence ID" value="NZ_AKKT01000078.1"/>
</dbReference>
<dbReference type="Proteomes" id="UP000050898">
    <property type="component" value="Unassembled WGS sequence"/>
</dbReference>
<dbReference type="EMBL" id="AYYH01000036">
    <property type="protein sequence ID" value="KRN09046.1"/>
    <property type="molecule type" value="Genomic_DNA"/>
</dbReference>
<accession>J1F3J9</accession>
<dbReference type="OrthoDB" id="2323375at2"/>
<dbReference type="GeneID" id="98316064"/>
<evidence type="ECO:0000313" key="1">
    <source>
        <dbReference type="EMBL" id="KRN09046.1"/>
    </source>
</evidence>
<evidence type="ECO:0000313" key="2">
    <source>
        <dbReference type="Proteomes" id="UP000050898"/>
    </source>
</evidence>
<comment type="caution">
    <text evidence="1">The sequence shown here is derived from an EMBL/GenBank/DDBJ whole genome shotgun (WGS) entry which is preliminary data.</text>
</comment>
<dbReference type="AlphaFoldDB" id="J1F3J9"/>
<sequence>MHHEKILFHGLDLDEIIFNSELDMNATINPQSTLFIFNCLDYKKLGCKSILVDKYRGIIRTNKETKKLINQFVAKQAIGFLGTRVMAQNQGGLPYVYGKQVIIPLAGATQHSTDWLLMNNVAGIMFTENKRNMRVLFKKFLGAPLEMDFKVNKTIVRRQLRIAGNIMLRQSKLVAELNEAFHDIKQSSVYNICIPCSDQDTDHSSLKSELDGGIYYVTEMALKGIMGKDVSEQLIEDTMKDIRRKSRGII</sequence>
<organism evidence="1 2">
    <name type="scientific">Liquorilactobacillus mali KCTC 3596 = DSM 20444</name>
    <dbReference type="NCBI Taxonomy" id="1046596"/>
    <lineage>
        <taxon>Bacteria</taxon>
        <taxon>Bacillati</taxon>
        <taxon>Bacillota</taxon>
        <taxon>Bacilli</taxon>
        <taxon>Lactobacillales</taxon>
        <taxon>Lactobacillaceae</taxon>
        <taxon>Liquorilactobacillus</taxon>
    </lineage>
</organism>
<name>J1F3J9_9LACO</name>
<reference evidence="1 2" key="1">
    <citation type="journal article" date="2015" name="Genome Announc.">
        <title>Expanding the biotechnology potential of lactobacilli through comparative genomics of 213 strains and associated genera.</title>
        <authorList>
            <person name="Sun Z."/>
            <person name="Harris H.M."/>
            <person name="McCann A."/>
            <person name="Guo C."/>
            <person name="Argimon S."/>
            <person name="Zhang W."/>
            <person name="Yang X."/>
            <person name="Jeffery I.B."/>
            <person name="Cooney J.C."/>
            <person name="Kagawa T.F."/>
            <person name="Liu W."/>
            <person name="Song Y."/>
            <person name="Salvetti E."/>
            <person name="Wrobel A."/>
            <person name="Rasinkangas P."/>
            <person name="Parkhill J."/>
            <person name="Rea M.C."/>
            <person name="O'Sullivan O."/>
            <person name="Ritari J."/>
            <person name="Douillard F.P."/>
            <person name="Paul Ross R."/>
            <person name="Yang R."/>
            <person name="Briner A.E."/>
            <person name="Felis G.E."/>
            <person name="de Vos W.M."/>
            <person name="Barrangou R."/>
            <person name="Klaenhammer T.R."/>
            <person name="Caufield P.W."/>
            <person name="Cui Y."/>
            <person name="Zhang H."/>
            <person name="O'Toole P.W."/>
        </authorList>
    </citation>
    <scope>NUCLEOTIDE SEQUENCE [LARGE SCALE GENOMIC DNA]</scope>
    <source>
        <strain evidence="1 2">DSM 20444</strain>
    </source>
</reference>
<gene>
    <name evidence="1" type="ORF">FD00_GL001473</name>
</gene>
<keyword evidence="2" id="KW-1185">Reference proteome</keyword>
<protein>
    <submittedName>
        <fullName evidence="1">Uncharacterized protein</fullName>
    </submittedName>
</protein>